<evidence type="ECO:0000256" key="1">
    <source>
        <dbReference type="ARBA" id="ARBA00004651"/>
    </source>
</evidence>
<dbReference type="GO" id="GO:0005886">
    <property type="term" value="C:plasma membrane"/>
    <property type="evidence" value="ECO:0007669"/>
    <property type="project" value="UniProtKB-SubCell"/>
</dbReference>
<dbReference type="Pfam" id="PF00563">
    <property type="entry name" value="EAL"/>
    <property type="match status" value="1"/>
</dbReference>
<dbReference type="InterPro" id="IPR035965">
    <property type="entry name" value="PAS-like_dom_sf"/>
</dbReference>
<accession>C6X6V4</accession>
<feature type="transmembrane region" description="Helical" evidence="7">
    <location>
        <begin position="165"/>
        <end position="182"/>
    </location>
</feature>
<name>C6X6V4_METGS</name>
<feature type="domain" description="GGDEF" evidence="11">
    <location>
        <begin position="718"/>
        <end position="851"/>
    </location>
</feature>
<dbReference type="KEGG" id="mei:Msip34_1854"/>
<evidence type="ECO:0000313" key="12">
    <source>
        <dbReference type="EMBL" id="ACT51097.1"/>
    </source>
</evidence>
<dbReference type="NCBIfam" id="TIGR00254">
    <property type="entry name" value="GGDEF"/>
    <property type="match status" value="1"/>
</dbReference>
<dbReference type="RefSeq" id="WP_015830474.1">
    <property type="nucleotide sequence ID" value="NC_012969.1"/>
</dbReference>
<reference evidence="12 13" key="2">
    <citation type="journal article" date="2011" name="J. Bacteriol.">
        <title>Genomes of three methylotrophs from a single niche uncover genetic and metabolic divergence of Methylophilaceae.</title>
        <authorList>
            <person name="Lapidus A."/>
            <person name="Clum A."/>
            <person name="Labutti K."/>
            <person name="Kaluzhnaya M.G."/>
            <person name="Lim S."/>
            <person name="Beck D.A."/>
            <person name="Glavina Del Rio T."/>
            <person name="Nolan M."/>
            <person name="Mavromatis K."/>
            <person name="Huntemann M."/>
            <person name="Lucas S."/>
            <person name="Lidstrom M.E."/>
            <person name="Ivanova N."/>
            <person name="Chistoserdova L."/>
        </authorList>
    </citation>
    <scope>NUCLEOTIDE SEQUENCE [LARGE SCALE GENOMIC DNA]</scope>
    <source>
        <strain evidence="12 13">SIP3-4</strain>
    </source>
</reference>
<dbReference type="eggNOG" id="COG5001">
    <property type="taxonomic scope" value="Bacteria"/>
</dbReference>
<evidence type="ECO:0000256" key="7">
    <source>
        <dbReference type="SAM" id="Phobius"/>
    </source>
</evidence>
<dbReference type="CDD" id="cd01949">
    <property type="entry name" value="GGDEF"/>
    <property type="match status" value="1"/>
</dbReference>
<dbReference type="InterPro" id="IPR000160">
    <property type="entry name" value="GGDEF_dom"/>
</dbReference>
<evidence type="ECO:0000256" key="3">
    <source>
        <dbReference type="ARBA" id="ARBA00022692"/>
    </source>
</evidence>
<feature type="transmembrane region" description="Helical" evidence="7">
    <location>
        <begin position="43"/>
        <end position="63"/>
    </location>
</feature>
<dbReference type="PROSITE" id="PS50883">
    <property type="entry name" value="EAL"/>
    <property type="match status" value="1"/>
</dbReference>
<dbReference type="PROSITE" id="PS50113">
    <property type="entry name" value="PAC"/>
    <property type="match status" value="2"/>
</dbReference>
<dbReference type="HOGENOM" id="CLU_000445_126_1_4"/>
<sequence>MYTSLNARQRPLSLRNIVKLSIIVFVYCLLGSLNLWIPIPDAWATLISPTAGFSLAILLVFGYRAWPAIFMGSLFTHLHATVYYVAATMAVGDTLETLLACYLLKQVARFDPALIRLRDFLTLVFFAVGISPLVSALINVLMLVVVGADTTALANSFTNSWLEDAFSYLLFTPAVLAFYHYEPIRWSWARVGEALILAGLVVFSCLLTMLGAMDKSMSQLMQPQAFMLFPLIMWAALRFHQRGAALSVLFVAMTALWGGAHGLGTFAHDFAQSNLLDYWMYVLVLSSTGVALSGLNAGRIRSEARLKEQLDTYDALLHAQADVNEGVAIIHRGKIVYGNDALWRIGGYSPGDIPLGSDFFSLIHPSDRKRVSEIYQQRLQDMDVPTRYEALGLGKNGRAIHIEIAAAQYRDDSQRIVTLIIDISSRKKAEAELVKSQQDYRELVESVQAIVWRAIPGGKFTFVSKEAEALLGYPLAQWTTDPGFWVDKIHPDDRDWVVEYCRTESLKLQSFDFDYRMIAADGRVVWMKDIVKVIPNMSNTRPAELVGVMLDITASKAAEADLRLARQVFDNTAEGIVITDPAFRVLEVNQAYQQITGYDKEEIIGKLPSVMQAGLHEAAYYEGIWQTLRREGQWVGEIWNRRKSGESYPEWLSISQVADAKGSVQNYVAVFTDITQRKLSEERLQFLANHDALTHLPNRALLQERIDQALFRAQRNKTAIAVLFIDLDRFKIINDTLGHQTGDMLLQEAAKRLKECLRETDTVARQGGDEFVVLVEDCGDTDYLNTIARKIMATLAQPFILVGRELFISASIGISVYPDDGLDTASLLKHADAAMYRAKESGKNTFRFYAAEANTNSVELLTLENNLRRAVERNEFVLHYQPKVDLRSQKIIGAEAVVRWQHPELGMLSPMQFIPLAEETGLIIDIGAWIMRESCRQAVEWQQLTGQNVRVAVNLSARQFRDETLRQTIADALTESGLTPDCLELEITESMIMHNAERAREVLQHFHDLGAHVLIDDFGTGYSSFGYLKHFPIDSLKIDRSFVRDIPDDVDDMAITQAIIAMAHSLQIKVVAEGVETQEQLAFLKKQGCDQIQGFLFSEPLHSHDFVRMLKLQPMLRLQLGEAAVA</sequence>
<feature type="domain" description="PAC" evidence="9">
    <location>
        <begin position="634"/>
        <end position="686"/>
    </location>
</feature>
<proteinExistence type="predicted"/>
<dbReference type="InterPro" id="IPR001610">
    <property type="entry name" value="PAC"/>
</dbReference>
<dbReference type="Pfam" id="PF08447">
    <property type="entry name" value="PAS_3"/>
    <property type="match status" value="1"/>
</dbReference>
<reference evidence="13" key="1">
    <citation type="submission" date="2009-07" db="EMBL/GenBank/DDBJ databases">
        <title>Complete sequence of chromosome of Methylovorus sp. SIP3-4.</title>
        <authorList>
            <person name="Lucas S."/>
            <person name="Copeland A."/>
            <person name="Lapidus A."/>
            <person name="Glavina del Rio T."/>
            <person name="Tice H."/>
            <person name="Bruce D."/>
            <person name="Goodwin L."/>
            <person name="Pitluck S."/>
            <person name="Clum A."/>
            <person name="Larimer F."/>
            <person name="Land M."/>
            <person name="Hauser L."/>
            <person name="Kyrpides N."/>
            <person name="Mikhailova N."/>
            <person name="Kayluzhnaya M."/>
            <person name="Chistoserdova L."/>
        </authorList>
    </citation>
    <scope>NUCLEOTIDE SEQUENCE [LARGE SCALE GENOMIC DNA]</scope>
    <source>
        <strain evidence="13">SIP3-4</strain>
    </source>
</reference>
<dbReference type="SUPFAM" id="SSF55073">
    <property type="entry name" value="Nucleotide cyclase"/>
    <property type="match status" value="1"/>
</dbReference>
<dbReference type="SMART" id="SM00267">
    <property type="entry name" value="GGDEF"/>
    <property type="match status" value="1"/>
</dbReference>
<dbReference type="InterPro" id="IPR035919">
    <property type="entry name" value="EAL_sf"/>
</dbReference>
<keyword evidence="5 7" id="KW-0472">Membrane</keyword>
<dbReference type="InterPro" id="IPR000014">
    <property type="entry name" value="PAS"/>
</dbReference>
<dbReference type="Proteomes" id="UP000002743">
    <property type="component" value="Chromosome"/>
</dbReference>
<dbReference type="InterPro" id="IPR052155">
    <property type="entry name" value="Biofilm_reg_signaling"/>
</dbReference>
<dbReference type="SUPFAM" id="SSF55785">
    <property type="entry name" value="PYP-like sensor domain (PAS domain)"/>
    <property type="match status" value="3"/>
</dbReference>
<dbReference type="PANTHER" id="PTHR44757:SF2">
    <property type="entry name" value="BIOFILM ARCHITECTURE MAINTENANCE PROTEIN MBAA"/>
    <property type="match status" value="1"/>
</dbReference>
<dbReference type="InterPro" id="IPR029787">
    <property type="entry name" value="Nucleotide_cyclase"/>
</dbReference>
<dbReference type="Gene3D" id="3.20.20.450">
    <property type="entry name" value="EAL domain"/>
    <property type="match status" value="1"/>
</dbReference>
<dbReference type="GO" id="GO:0071732">
    <property type="term" value="P:cellular response to nitric oxide"/>
    <property type="evidence" value="ECO:0007669"/>
    <property type="project" value="UniProtKB-ARBA"/>
</dbReference>
<dbReference type="CDD" id="cd01948">
    <property type="entry name" value="EAL"/>
    <property type="match status" value="1"/>
</dbReference>
<feature type="transmembrane region" description="Helical" evidence="7">
    <location>
        <begin position="194"/>
        <end position="213"/>
    </location>
</feature>
<evidence type="ECO:0000256" key="6">
    <source>
        <dbReference type="ARBA" id="ARBA00051114"/>
    </source>
</evidence>
<keyword evidence="3 7" id="KW-0812">Transmembrane</keyword>
<evidence type="ECO:0000313" key="13">
    <source>
        <dbReference type="Proteomes" id="UP000002743"/>
    </source>
</evidence>
<dbReference type="eggNOG" id="COG3447">
    <property type="taxonomic scope" value="Bacteria"/>
</dbReference>
<evidence type="ECO:0000259" key="9">
    <source>
        <dbReference type="PROSITE" id="PS50113"/>
    </source>
</evidence>
<dbReference type="InterPro" id="IPR007895">
    <property type="entry name" value="MASE1"/>
</dbReference>
<feature type="domain" description="PAS" evidence="8">
    <location>
        <begin position="436"/>
        <end position="509"/>
    </location>
</feature>
<evidence type="ECO:0000256" key="4">
    <source>
        <dbReference type="ARBA" id="ARBA00022989"/>
    </source>
</evidence>
<dbReference type="SUPFAM" id="SSF141868">
    <property type="entry name" value="EAL domain-like"/>
    <property type="match status" value="1"/>
</dbReference>
<dbReference type="PANTHER" id="PTHR44757">
    <property type="entry name" value="DIGUANYLATE CYCLASE DGCP"/>
    <property type="match status" value="1"/>
</dbReference>
<dbReference type="Gene3D" id="3.30.70.270">
    <property type="match status" value="1"/>
</dbReference>
<dbReference type="FunFam" id="3.30.70.270:FF:000001">
    <property type="entry name" value="Diguanylate cyclase domain protein"/>
    <property type="match status" value="1"/>
</dbReference>
<evidence type="ECO:0000256" key="5">
    <source>
        <dbReference type="ARBA" id="ARBA00023136"/>
    </source>
</evidence>
<dbReference type="OrthoDB" id="8588402at2"/>
<dbReference type="CDD" id="cd00130">
    <property type="entry name" value="PAS"/>
    <property type="match status" value="3"/>
</dbReference>
<dbReference type="InterPro" id="IPR013767">
    <property type="entry name" value="PAS_fold"/>
</dbReference>
<dbReference type="STRING" id="582744.Msip34_1854"/>
<dbReference type="EMBL" id="CP001674">
    <property type="protein sequence ID" value="ACT51097.1"/>
    <property type="molecule type" value="Genomic_DNA"/>
</dbReference>
<dbReference type="Pfam" id="PF00990">
    <property type="entry name" value="GGDEF"/>
    <property type="match status" value="1"/>
</dbReference>
<dbReference type="Pfam" id="PF00989">
    <property type="entry name" value="PAS"/>
    <property type="match status" value="1"/>
</dbReference>
<dbReference type="InterPro" id="IPR013655">
    <property type="entry name" value="PAS_fold_3"/>
</dbReference>
<feature type="transmembrane region" description="Helical" evidence="7">
    <location>
        <begin position="244"/>
        <end position="266"/>
    </location>
</feature>
<dbReference type="SMART" id="SM00086">
    <property type="entry name" value="PAC"/>
    <property type="match status" value="3"/>
</dbReference>
<dbReference type="InterPro" id="IPR000700">
    <property type="entry name" value="PAS-assoc_C"/>
</dbReference>
<dbReference type="InterPro" id="IPR001633">
    <property type="entry name" value="EAL_dom"/>
</dbReference>
<dbReference type="NCBIfam" id="TIGR00229">
    <property type="entry name" value="sensory_box"/>
    <property type="match status" value="3"/>
</dbReference>
<dbReference type="GO" id="GO:0071111">
    <property type="term" value="F:cyclic-guanylate-specific phosphodiesterase activity"/>
    <property type="evidence" value="ECO:0007669"/>
    <property type="project" value="UniProtKB-EC"/>
</dbReference>
<evidence type="ECO:0000256" key="2">
    <source>
        <dbReference type="ARBA" id="ARBA00022475"/>
    </source>
</evidence>
<dbReference type="Gene3D" id="3.30.450.20">
    <property type="entry name" value="PAS domain"/>
    <property type="match status" value="3"/>
</dbReference>
<evidence type="ECO:0000259" key="10">
    <source>
        <dbReference type="PROSITE" id="PS50883"/>
    </source>
</evidence>
<feature type="domain" description="PAS" evidence="8">
    <location>
        <begin position="561"/>
        <end position="606"/>
    </location>
</feature>
<dbReference type="SMART" id="SM00052">
    <property type="entry name" value="EAL"/>
    <property type="match status" value="1"/>
</dbReference>
<feature type="domain" description="PAC" evidence="9">
    <location>
        <begin position="511"/>
        <end position="564"/>
    </location>
</feature>
<feature type="transmembrane region" description="Helical" evidence="7">
    <location>
        <begin position="120"/>
        <end position="145"/>
    </location>
</feature>
<comment type="catalytic activity">
    <reaction evidence="6">
        <text>3',3'-c-di-GMP + H2O = 5'-phosphoguanylyl(3'-&gt;5')guanosine + H(+)</text>
        <dbReference type="Rhea" id="RHEA:24902"/>
        <dbReference type="ChEBI" id="CHEBI:15377"/>
        <dbReference type="ChEBI" id="CHEBI:15378"/>
        <dbReference type="ChEBI" id="CHEBI:58754"/>
        <dbReference type="ChEBI" id="CHEBI:58805"/>
        <dbReference type="EC" id="3.1.4.52"/>
    </reaction>
    <physiologicalReaction direction="left-to-right" evidence="6">
        <dbReference type="Rhea" id="RHEA:24903"/>
    </physiologicalReaction>
</comment>
<dbReference type="FunFam" id="3.20.20.450:FF:000001">
    <property type="entry name" value="Cyclic di-GMP phosphodiesterase yahA"/>
    <property type="match status" value="1"/>
</dbReference>
<dbReference type="GO" id="GO:0006355">
    <property type="term" value="P:regulation of DNA-templated transcription"/>
    <property type="evidence" value="ECO:0007669"/>
    <property type="project" value="InterPro"/>
</dbReference>
<feature type="transmembrane region" description="Helical" evidence="7">
    <location>
        <begin position="278"/>
        <end position="297"/>
    </location>
</feature>
<dbReference type="AlphaFoldDB" id="C6X6V4"/>
<feature type="domain" description="EAL" evidence="10">
    <location>
        <begin position="860"/>
        <end position="1114"/>
    </location>
</feature>
<keyword evidence="2" id="KW-1003">Cell membrane</keyword>
<dbReference type="PROSITE" id="PS50887">
    <property type="entry name" value="GGDEF"/>
    <property type="match status" value="1"/>
</dbReference>
<keyword evidence="13" id="KW-1185">Reference proteome</keyword>
<protein>
    <submittedName>
        <fullName evidence="12">Diguanylate cyclase/phosphodiesterase with PAS/PAC sensor(S)</fullName>
    </submittedName>
</protein>
<organism evidence="12 13">
    <name type="scientific">Methylovorus glucosotrophus (strain SIP3-4)</name>
    <dbReference type="NCBI Taxonomy" id="582744"/>
    <lineage>
        <taxon>Bacteria</taxon>
        <taxon>Pseudomonadati</taxon>
        <taxon>Pseudomonadota</taxon>
        <taxon>Betaproteobacteria</taxon>
        <taxon>Nitrosomonadales</taxon>
        <taxon>Methylophilaceae</taxon>
        <taxon>Methylovorus</taxon>
    </lineage>
</organism>
<dbReference type="eggNOG" id="COG2202">
    <property type="taxonomic scope" value="Bacteria"/>
</dbReference>
<dbReference type="PROSITE" id="PS50112">
    <property type="entry name" value="PAS"/>
    <property type="match status" value="3"/>
</dbReference>
<feature type="transmembrane region" description="Helical" evidence="7">
    <location>
        <begin position="20"/>
        <end position="37"/>
    </location>
</feature>
<dbReference type="Pfam" id="PF05231">
    <property type="entry name" value="MASE1"/>
    <property type="match status" value="1"/>
</dbReference>
<keyword evidence="4 7" id="KW-1133">Transmembrane helix</keyword>
<dbReference type="InterPro" id="IPR043128">
    <property type="entry name" value="Rev_trsase/Diguanyl_cyclase"/>
</dbReference>
<evidence type="ECO:0000259" key="11">
    <source>
        <dbReference type="PROSITE" id="PS50887"/>
    </source>
</evidence>
<gene>
    <name evidence="12" type="ordered locus">Msip34_1854</name>
</gene>
<dbReference type="Pfam" id="PF13426">
    <property type="entry name" value="PAS_9"/>
    <property type="match status" value="1"/>
</dbReference>
<comment type="subcellular location">
    <subcellularLocation>
        <location evidence="1">Cell membrane</location>
        <topology evidence="1">Multi-pass membrane protein</topology>
    </subcellularLocation>
</comment>
<dbReference type="SMART" id="SM00091">
    <property type="entry name" value="PAS"/>
    <property type="match status" value="3"/>
</dbReference>
<evidence type="ECO:0000259" key="8">
    <source>
        <dbReference type="PROSITE" id="PS50112"/>
    </source>
</evidence>
<feature type="domain" description="PAS" evidence="8">
    <location>
        <begin position="333"/>
        <end position="382"/>
    </location>
</feature>